<protein>
    <submittedName>
        <fullName evidence="1">Uncharacterized protein</fullName>
    </submittedName>
</protein>
<keyword evidence="2" id="KW-1185">Reference proteome</keyword>
<dbReference type="OrthoDB" id="5020792at2"/>
<evidence type="ECO:0000313" key="2">
    <source>
        <dbReference type="Proteomes" id="UP000193711"/>
    </source>
</evidence>
<dbReference type="RefSeq" id="WP_085477801.1">
    <property type="nucleotide sequence ID" value="NZ_FXBM01000003.1"/>
</dbReference>
<organism evidence="1 2">
    <name type="scientific">Rathayibacter oskolensis</name>
    <dbReference type="NCBI Taxonomy" id="1891671"/>
    <lineage>
        <taxon>Bacteria</taxon>
        <taxon>Bacillati</taxon>
        <taxon>Actinomycetota</taxon>
        <taxon>Actinomycetes</taxon>
        <taxon>Micrococcales</taxon>
        <taxon>Microbacteriaceae</taxon>
        <taxon>Rathayibacter</taxon>
    </lineage>
</organism>
<name>A0A1X7PEU3_9MICO</name>
<dbReference type="EMBL" id="FXBM01000003">
    <property type="protein sequence ID" value="SMH49864.1"/>
    <property type="molecule type" value="Genomic_DNA"/>
</dbReference>
<accession>A0A1X7PEU3</accession>
<dbReference type="Proteomes" id="UP000193711">
    <property type="component" value="Unassembled WGS sequence"/>
</dbReference>
<dbReference type="STRING" id="1891671.SAMN06295885_3429"/>
<reference evidence="2" key="1">
    <citation type="submission" date="2017-04" db="EMBL/GenBank/DDBJ databases">
        <authorList>
            <person name="Varghese N."/>
            <person name="Submissions S."/>
        </authorList>
    </citation>
    <scope>NUCLEOTIDE SEQUENCE [LARGE SCALE GENOMIC DNA]</scope>
    <source>
        <strain evidence="2">VKM Ac-2121</strain>
    </source>
</reference>
<proteinExistence type="predicted"/>
<dbReference type="AlphaFoldDB" id="A0A1X7PEU3"/>
<gene>
    <name evidence="1" type="ORF">SAMN06295885_3429</name>
</gene>
<evidence type="ECO:0000313" key="1">
    <source>
        <dbReference type="EMBL" id="SMH49864.1"/>
    </source>
</evidence>
<sequence length="68" mass="7256">MKRVEITYGGKPYSLHDTTAAAVRESVEKALDGSASRWLTVNQGEGEPRETSILITPGVAFAVADVAH</sequence>